<keyword evidence="3" id="KW-0805">Transcription regulation</keyword>
<dbReference type="STRING" id="576137.A0A1L7XHC6"/>
<feature type="region of interest" description="Disordered" evidence="6">
    <location>
        <begin position="659"/>
        <end position="772"/>
    </location>
</feature>
<dbReference type="GO" id="GO:0003677">
    <property type="term" value="F:DNA binding"/>
    <property type="evidence" value="ECO:0007669"/>
    <property type="project" value="InterPro"/>
</dbReference>
<dbReference type="AlphaFoldDB" id="A0A1L7XHC6"/>
<keyword evidence="2" id="KW-0479">Metal-binding</keyword>
<feature type="compositionally biased region" description="Polar residues" evidence="6">
    <location>
        <begin position="715"/>
        <end position="738"/>
    </location>
</feature>
<sequence length="864" mass="96580">MLTTCHGGRELPRCSVCERTLQACEYPARILKPGPKIGSTQRNRKRRRADGANDDEAALSPNANLISEESSTVAAGKSRPSSKEEDGDNAPANIPTAGISRGQTSSNRAIESQGSTRDHSINIHDLSFILHPAHEASTPEKNTSPRSRLENGRAMMLARASSALDVSPDALETMIKIYFDNMTAINIFHEPTFEEKVRNTGSGSVAQVHALLASVLAFSARFCTPEDHDGQGYDLNSPAQTAHQPTFFLELASKFADEALRECGDEAPSLCVVQALVLIAHGQLTQGVRGKAWRSLGMCVRLAYELNLHLVDATHSRELVDAQQWCDDEEKRRVWWAIWEMDVFASTVRRCPTAVDWSQIETFLPIEDEHWFTCKPQASCFFEPDPVRRWKTLQDSGNHSPKAWFIVINSMMKEAQSISSPRGVPNLSSPSAHRLSARSSKDQKHNATITEQAKEKLETLTNSVYCFVQALPPHLRYRNQYLGFDARQPGQISSVRQRHCGVYNIHVMTQLAKLMIYHYDIFREPASECRTTRDRRTGKSGGCPTPSRMNSSDNLAMNQYFDAADEILKIIRCSSDDHIQWINNFLSSTIWLASAVQLVHKEFGPPGTNISLIKSKFEVLNMTYRKCVSFWDIQTAMQRNLETLESQLELFRIPVPKKPNNVQQKAYRKPQMRKHSRTDGLSPSVSISDTQDKQTDSQSANGQPLQSEDPISCNPRGSSSLCNQHRPTLANSPKSSFQFRDDYFQSHEQPQSQLQHKSQHQPQSPRPNLAPLSPALSALDFMYFSSQTDKDVLQQAQHSDGGTSVSPSYTNDQGGIIFSGTQEGQCLGMNDDPLQGLSFGMHMNGWNTELPNYIDELLSGSCVY</sequence>
<feature type="region of interest" description="Disordered" evidence="6">
    <location>
        <begin position="31"/>
        <end position="117"/>
    </location>
</feature>
<dbReference type="EMBL" id="FJOG01000026">
    <property type="protein sequence ID" value="CZR64453.1"/>
    <property type="molecule type" value="Genomic_DNA"/>
</dbReference>
<feature type="region of interest" description="Disordered" evidence="6">
    <location>
        <begin position="419"/>
        <end position="447"/>
    </location>
</feature>
<feature type="compositionally biased region" description="Polar residues" evidence="6">
    <location>
        <begin position="746"/>
        <end position="763"/>
    </location>
</feature>
<evidence type="ECO:0000256" key="3">
    <source>
        <dbReference type="ARBA" id="ARBA00023015"/>
    </source>
</evidence>
<keyword evidence="4" id="KW-0804">Transcription</keyword>
<feature type="compositionally biased region" description="Polar residues" evidence="6">
    <location>
        <begin position="679"/>
        <end position="689"/>
    </location>
</feature>
<accession>A0A1L7XHC6</accession>
<gene>
    <name evidence="8" type="ORF">PAC_14351</name>
</gene>
<evidence type="ECO:0000256" key="2">
    <source>
        <dbReference type="ARBA" id="ARBA00022723"/>
    </source>
</evidence>
<feature type="compositionally biased region" description="Polar residues" evidence="6">
    <location>
        <begin position="419"/>
        <end position="431"/>
    </location>
</feature>
<keyword evidence="5" id="KW-0539">Nucleus</keyword>
<dbReference type="SMART" id="SM00906">
    <property type="entry name" value="Fungal_trans"/>
    <property type="match status" value="1"/>
</dbReference>
<evidence type="ECO:0000313" key="9">
    <source>
        <dbReference type="Proteomes" id="UP000184330"/>
    </source>
</evidence>
<dbReference type="InterPro" id="IPR050815">
    <property type="entry name" value="TF_fung"/>
</dbReference>
<reference evidence="8 9" key="1">
    <citation type="submission" date="2016-03" db="EMBL/GenBank/DDBJ databases">
        <authorList>
            <person name="Ploux O."/>
        </authorList>
    </citation>
    <scope>NUCLEOTIDE SEQUENCE [LARGE SCALE GENOMIC DNA]</scope>
    <source>
        <strain evidence="8 9">UAMH 11012</strain>
    </source>
</reference>
<dbReference type="GO" id="GO:0005634">
    <property type="term" value="C:nucleus"/>
    <property type="evidence" value="ECO:0007669"/>
    <property type="project" value="UniProtKB-SubCell"/>
</dbReference>
<dbReference type="GO" id="GO:0000981">
    <property type="term" value="F:DNA-binding transcription factor activity, RNA polymerase II-specific"/>
    <property type="evidence" value="ECO:0007669"/>
    <property type="project" value="InterPro"/>
</dbReference>
<organism evidence="8 9">
    <name type="scientific">Phialocephala subalpina</name>
    <dbReference type="NCBI Taxonomy" id="576137"/>
    <lineage>
        <taxon>Eukaryota</taxon>
        <taxon>Fungi</taxon>
        <taxon>Dikarya</taxon>
        <taxon>Ascomycota</taxon>
        <taxon>Pezizomycotina</taxon>
        <taxon>Leotiomycetes</taxon>
        <taxon>Helotiales</taxon>
        <taxon>Mollisiaceae</taxon>
        <taxon>Phialocephala</taxon>
        <taxon>Phialocephala fortinii species complex</taxon>
    </lineage>
</organism>
<feature type="compositionally biased region" description="Polar residues" evidence="6">
    <location>
        <begin position="61"/>
        <end position="73"/>
    </location>
</feature>
<dbReference type="CDD" id="cd12148">
    <property type="entry name" value="fungal_TF_MHR"/>
    <property type="match status" value="1"/>
</dbReference>
<dbReference type="PANTHER" id="PTHR47338:SF10">
    <property type="entry name" value="TRANSCRIPTION FACTOR DOMAIN-CONTAINING PROTEIN-RELATED"/>
    <property type="match status" value="1"/>
</dbReference>
<evidence type="ECO:0000259" key="7">
    <source>
        <dbReference type="SMART" id="SM00906"/>
    </source>
</evidence>
<feature type="compositionally biased region" description="Basic residues" evidence="6">
    <location>
        <begin position="666"/>
        <end position="676"/>
    </location>
</feature>
<dbReference type="InterPro" id="IPR007219">
    <property type="entry name" value="XnlR_reg_dom"/>
</dbReference>
<feature type="domain" description="Xylanolytic transcriptional activator regulatory" evidence="7">
    <location>
        <begin position="292"/>
        <end position="371"/>
    </location>
</feature>
<dbReference type="Pfam" id="PF04082">
    <property type="entry name" value="Fungal_trans"/>
    <property type="match status" value="1"/>
</dbReference>
<protein>
    <recommendedName>
        <fullName evidence="7">Xylanolytic transcriptional activator regulatory domain-containing protein</fullName>
    </recommendedName>
</protein>
<evidence type="ECO:0000313" key="8">
    <source>
        <dbReference type="EMBL" id="CZR64453.1"/>
    </source>
</evidence>
<keyword evidence="9" id="KW-1185">Reference proteome</keyword>
<dbReference type="PANTHER" id="PTHR47338">
    <property type="entry name" value="ZN(II)2CYS6 TRANSCRIPTION FACTOR (EUROFUNG)-RELATED"/>
    <property type="match status" value="1"/>
</dbReference>
<proteinExistence type="predicted"/>
<dbReference type="OrthoDB" id="3862662at2759"/>
<dbReference type="GO" id="GO:0006351">
    <property type="term" value="P:DNA-templated transcription"/>
    <property type="evidence" value="ECO:0007669"/>
    <property type="project" value="InterPro"/>
</dbReference>
<comment type="subcellular location">
    <subcellularLocation>
        <location evidence="1">Nucleus</location>
    </subcellularLocation>
</comment>
<evidence type="ECO:0000256" key="1">
    <source>
        <dbReference type="ARBA" id="ARBA00004123"/>
    </source>
</evidence>
<dbReference type="Proteomes" id="UP000184330">
    <property type="component" value="Unassembled WGS sequence"/>
</dbReference>
<dbReference type="GO" id="GO:0008270">
    <property type="term" value="F:zinc ion binding"/>
    <property type="evidence" value="ECO:0007669"/>
    <property type="project" value="InterPro"/>
</dbReference>
<feature type="compositionally biased region" description="Polar residues" evidence="6">
    <location>
        <begin position="101"/>
        <end position="115"/>
    </location>
</feature>
<evidence type="ECO:0000256" key="5">
    <source>
        <dbReference type="ARBA" id="ARBA00023242"/>
    </source>
</evidence>
<name>A0A1L7XHC6_9HELO</name>
<evidence type="ECO:0000256" key="6">
    <source>
        <dbReference type="SAM" id="MobiDB-lite"/>
    </source>
</evidence>
<feature type="compositionally biased region" description="Polar residues" evidence="6">
    <location>
        <begin position="696"/>
        <end position="706"/>
    </location>
</feature>
<evidence type="ECO:0000256" key="4">
    <source>
        <dbReference type="ARBA" id="ARBA00023163"/>
    </source>
</evidence>